<name>A0AAW5JP08_9FIRM</name>
<evidence type="ECO:0000313" key="2">
    <source>
        <dbReference type="Proteomes" id="UP001204562"/>
    </source>
</evidence>
<dbReference type="RefSeq" id="WP_256304389.1">
    <property type="nucleotide sequence ID" value="NZ_JANFYS010000024.1"/>
</dbReference>
<dbReference type="Proteomes" id="UP001204562">
    <property type="component" value="Unassembled WGS sequence"/>
</dbReference>
<proteinExistence type="predicted"/>
<protein>
    <submittedName>
        <fullName evidence="1">DUF3800 domain-containing protein</fullName>
    </submittedName>
</protein>
<comment type="caution">
    <text evidence="1">The sequence shown here is derived from an EMBL/GenBank/DDBJ whole genome shotgun (WGS) entry which is preliminary data.</text>
</comment>
<dbReference type="InterPro" id="IPR024524">
    <property type="entry name" value="DUF3800"/>
</dbReference>
<evidence type="ECO:0000313" key="1">
    <source>
        <dbReference type="EMBL" id="MCQ4771068.1"/>
    </source>
</evidence>
<sequence length="249" mass="29026">MFYTGNDSNRYLCLTGVVMRIEAHDLLTQQLDDLKTKYFGSKNVILHRREIISAKPPFEVLKDNDTRLNYNADILRIISESRYGVISVVIDKKALVDKYTLLRAQDPYALALEYLMQRYQYWMQDYSQRHGAIMGDIVAESRGGREDRITKDTYRLIYDGKGYNRLNDASQYYSSKEIKLRKKKANIAGLQFVDLISHPARRYILSQNHLAHNLKPTSFEQTVVEILVKEKFRRHNGNIDGYGAVFFPK</sequence>
<dbReference type="EMBL" id="JANFYS010000024">
    <property type="protein sequence ID" value="MCQ4771068.1"/>
    <property type="molecule type" value="Genomic_DNA"/>
</dbReference>
<dbReference type="Pfam" id="PF12686">
    <property type="entry name" value="DUF3800"/>
    <property type="match status" value="1"/>
</dbReference>
<dbReference type="AlphaFoldDB" id="A0AAW5JP08"/>
<reference evidence="1" key="1">
    <citation type="submission" date="2022-06" db="EMBL/GenBank/DDBJ databases">
        <title>Isolation of gut microbiota from human fecal samples.</title>
        <authorList>
            <person name="Pamer E.G."/>
            <person name="Barat B."/>
            <person name="Waligurski E."/>
            <person name="Medina S."/>
            <person name="Paddock L."/>
            <person name="Mostad J."/>
        </authorList>
    </citation>
    <scope>NUCLEOTIDE SEQUENCE</scope>
    <source>
        <strain evidence="1">DFI.9.91</strain>
    </source>
</reference>
<gene>
    <name evidence="1" type="ORF">NE579_11430</name>
</gene>
<organism evidence="1 2">
    <name type="scientific">Intestinimonas massiliensis</name>
    <name type="common">ex Afouda et al. 2020</name>
    <dbReference type="NCBI Taxonomy" id="1673721"/>
    <lineage>
        <taxon>Bacteria</taxon>
        <taxon>Bacillati</taxon>
        <taxon>Bacillota</taxon>
        <taxon>Clostridia</taxon>
        <taxon>Eubacteriales</taxon>
        <taxon>Intestinimonas</taxon>
    </lineage>
</organism>
<accession>A0AAW5JP08</accession>